<dbReference type="STRING" id="1271860.SAMN05216174_1287"/>
<feature type="region of interest" description="Disordered" evidence="1">
    <location>
        <begin position="69"/>
        <end position="166"/>
    </location>
</feature>
<feature type="compositionally biased region" description="Low complexity" evidence="1">
    <location>
        <begin position="97"/>
        <end position="107"/>
    </location>
</feature>
<evidence type="ECO:0000313" key="3">
    <source>
        <dbReference type="Proteomes" id="UP000199501"/>
    </source>
</evidence>
<feature type="compositionally biased region" description="Basic residues" evidence="1">
    <location>
        <begin position="32"/>
        <end position="51"/>
    </location>
</feature>
<feature type="region of interest" description="Disordered" evidence="1">
    <location>
        <begin position="1"/>
        <end position="56"/>
    </location>
</feature>
<organism evidence="2 3">
    <name type="scientific">Actinokineospora iranica</name>
    <dbReference type="NCBI Taxonomy" id="1271860"/>
    <lineage>
        <taxon>Bacteria</taxon>
        <taxon>Bacillati</taxon>
        <taxon>Actinomycetota</taxon>
        <taxon>Actinomycetes</taxon>
        <taxon>Pseudonocardiales</taxon>
        <taxon>Pseudonocardiaceae</taxon>
        <taxon>Actinokineospora</taxon>
    </lineage>
</organism>
<dbReference type="AlphaFoldDB" id="A0A1G6ZC04"/>
<proteinExistence type="predicted"/>
<accession>A0A1G6ZC04</accession>
<evidence type="ECO:0000313" key="2">
    <source>
        <dbReference type="EMBL" id="SDE00061.1"/>
    </source>
</evidence>
<dbReference type="EMBL" id="FMZZ01000028">
    <property type="protein sequence ID" value="SDE00061.1"/>
    <property type="molecule type" value="Genomic_DNA"/>
</dbReference>
<reference evidence="3" key="1">
    <citation type="submission" date="2016-10" db="EMBL/GenBank/DDBJ databases">
        <authorList>
            <person name="Varghese N."/>
            <person name="Submissions S."/>
        </authorList>
    </citation>
    <scope>NUCLEOTIDE SEQUENCE [LARGE SCALE GENOMIC DNA]</scope>
    <source>
        <strain evidence="3">IBRC-M 10403</strain>
    </source>
</reference>
<evidence type="ECO:0000256" key="1">
    <source>
        <dbReference type="SAM" id="MobiDB-lite"/>
    </source>
</evidence>
<name>A0A1G6ZC04_9PSEU</name>
<gene>
    <name evidence="2" type="ORF">SAMN05216174_1287</name>
</gene>
<dbReference type="Proteomes" id="UP000199501">
    <property type="component" value="Unassembled WGS sequence"/>
</dbReference>
<keyword evidence="3" id="KW-1185">Reference proteome</keyword>
<feature type="compositionally biased region" description="Basic residues" evidence="1">
    <location>
        <begin position="134"/>
        <end position="154"/>
    </location>
</feature>
<feature type="compositionally biased region" description="Basic residues" evidence="1">
    <location>
        <begin position="70"/>
        <end position="96"/>
    </location>
</feature>
<sequence length="299" mass="33138">MCPLLAAPPPTRPTGVDAAHRRRVGDRQAGRCGRRARVTRSRRGGPPRPPRRAAGWSWFAPARSCGIRRCGSRRRRTRDRSGRSRPARRRRRRTAHPRAWSPAGARGRPPEAAPAAGPGPTPRPVPATRSPTATHRHRPRPRDRSVRRARRFHQQHPVVPTPGSHPWRAVVHLGLSVADSVRFAAGRGDFRSCSGKWCGSFSPIRSSIGYPNPALAFSCRGGKRRDSDVPWWRFGAVGVGRGRSIRWSGGSGRRHAGQGMTRLPNPFRARVMASQHLSFMSGAVSLPFWMQDLRRGKVG</sequence>
<protein>
    <submittedName>
        <fullName evidence="2">Uncharacterized protein</fullName>
    </submittedName>
</protein>
<feature type="compositionally biased region" description="Pro residues" evidence="1">
    <location>
        <begin position="1"/>
        <end position="12"/>
    </location>
</feature>